<dbReference type="AlphaFoldDB" id="A0AAV2Q2U5"/>
<comment type="subcellular location">
    <subcellularLocation>
        <location evidence="1">Membrane</location>
        <topology evidence="1">Multi-pass membrane protein</topology>
    </subcellularLocation>
</comment>
<feature type="transmembrane region" description="Helical" evidence="5">
    <location>
        <begin position="197"/>
        <end position="219"/>
    </location>
</feature>
<sequence>MLFLHSTIISLVLCSVGLSNAQSVHDVGVDEYHYGDYQFEYDAVPAGRGNRRNIRRLEAFSRVQDPIVNDDYEYLTDGATLPLCCPPLRVYDSHQNNCSNPPQGWIWNPKLSGEPSAQFVYRGFPKCKMGDPVMIYQKLVNFDMGEALLPSYISLERIVSTQYCVTKEYRRYDPEVCEAHQTKLYVCLDKKPVEPGLQWTGVAVAHLFLVLTLIAFFLVRDLRTLQGQYMICFLISLLLYNICLLPGSVLTLEITFVSCVSLGAVKYFFFCGVVLWFNVICFDVWRTLKQRQDIGSRKRFLLYSVYTWVVGALLTTVVLVMPYVNGEPRDSDLMETDTHLCKLKTDINMVLQLVETLVMLVNLAFLSMATAAICKYTKFGNGLPRCDATLCLKQSWKLFIIMVGHTLIDVPDNILEIQVVDLWRYVLLESLALFAVFAYRKTVLKMLYRCICRTPCYNPEDDESTPQEKMQLDTVH</sequence>
<evidence type="ECO:0000256" key="6">
    <source>
        <dbReference type="SAM" id="SignalP"/>
    </source>
</evidence>
<dbReference type="GO" id="GO:0004888">
    <property type="term" value="F:transmembrane signaling receptor activity"/>
    <property type="evidence" value="ECO:0007669"/>
    <property type="project" value="InterPro"/>
</dbReference>
<evidence type="ECO:0000256" key="5">
    <source>
        <dbReference type="SAM" id="Phobius"/>
    </source>
</evidence>
<dbReference type="Gene3D" id="1.20.1070.10">
    <property type="entry name" value="Rhodopsin 7-helix transmembrane proteins"/>
    <property type="match status" value="1"/>
</dbReference>
<dbReference type="PROSITE" id="PS50261">
    <property type="entry name" value="G_PROTEIN_RECEP_F2_4"/>
    <property type="match status" value="1"/>
</dbReference>
<dbReference type="InterPro" id="IPR017981">
    <property type="entry name" value="GPCR_2-like_7TM"/>
</dbReference>
<evidence type="ECO:0000256" key="2">
    <source>
        <dbReference type="ARBA" id="ARBA00022692"/>
    </source>
</evidence>
<dbReference type="EMBL" id="CAXKWB010003527">
    <property type="protein sequence ID" value="CAL4069420.1"/>
    <property type="molecule type" value="Genomic_DNA"/>
</dbReference>
<dbReference type="PANTHER" id="PTHR46953">
    <property type="entry name" value="G-PROTEIN COUPLED RECEPTOR MTH-LIKE 1-RELATED"/>
    <property type="match status" value="1"/>
</dbReference>
<reference evidence="8 9" key="1">
    <citation type="submission" date="2024-05" db="EMBL/GenBank/DDBJ databases">
        <authorList>
            <person name="Wallberg A."/>
        </authorList>
    </citation>
    <scope>NUCLEOTIDE SEQUENCE [LARGE SCALE GENOMIC DNA]</scope>
</reference>
<feature type="chain" id="PRO_5043954471" description="G-protein coupled receptors family 2 profile 2 domain-containing protein" evidence="6">
    <location>
        <begin position="22"/>
        <end position="476"/>
    </location>
</feature>
<proteinExistence type="predicted"/>
<feature type="signal peptide" evidence="6">
    <location>
        <begin position="1"/>
        <end position="21"/>
    </location>
</feature>
<dbReference type="SUPFAM" id="SSF81321">
    <property type="entry name" value="Family A G protein-coupled receptor-like"/>
    <property type="match status" value="1"/>
</dbReference>
<feature type="transmembrane region" description="Helical" evidence="5">
    <location>
        <begin position="353"/>
        <end position="374"/>
    </location>
</feature>
<keyword evidence="6" id="KW-0732">Signal</keyword>
<name>A0AAV2Q2U5_MEGNR</name>
<organism evidence="8 9">
    <name type="scientific">Meganyctiphanes norvegica</name>
    <name type="common">Northern krill</name>
    <name type="synonym">Thysanopoda norvegica</name>
    <dbReference type="NCBI Taxonomy" id="48144"/>
    <lineage>
        <taxon>Eukaryota</taxon>
        <taxon>Metazoa</taxon>
        <taxon>Ecdysozoa</taxon>
        <taxon>Arthropoda</taxon>
        <taxon>Crustacea</taxon>
        <taxon>Multicrustacea</taxon>
        <taxon>Malacostraca</taxon>
        <taxon>Eumalacostraca</taxon>
        <taxon>Eucarida</taxon>
        <taxon>Euphausiacea</taxon>
        <taxon>Euphausiidae</taxon>
        <taxon>Meganyctiphanes</taxon>
    </lineage>
</organism>
<dbReference type="PANTHER" id="PTHR46953:SF1">
    <property type="entry name" value="G-PROTEIN COUPLED RECEPTOR MTH-LIKE 1-RELATED"/>
    <property type="match status" value="1"/>
</dbReference>
<comment type="caution">
    <text evidence="8">The sequence shown here is derived from an EMBL/GenBank/DDBJ whole genome shotgun (WGS) entry which is preliminary data.</text>
</comment>
<keyword evidence="4 5" id="KW-0472">Membrane</keyword>
<evidence type="ECO:0000259" key="7">
    <source>
        <dbReference type="PROSITE" id="PS50261"/>
    </source>
</evidence>
<feature type="transmembrane region" description="Helical" evidence="5">
    <location>
        <begin position="300"/>
        <end position="324"/>
    </location>
</feature>
<evidence type="ECO:0000313" key="8">
    <source>
        <dbReference type="EMBL" id="CAL4069420.1"/>
    </source>
</evidence>
<keyword evidence="2 5" id="KW-0812">Transmembrane</keyword>
<evidence type="ECO:0000256" key="4">
    <source>
        <dbReference type="ARBA" id="ARBA00023136"/>
    </source>
</evidence>
<evidence type="ECO:0000313" key="9">
    <source>
        <dbReference type="Proteomes" id="UP001497623"/>
    </source>
</evidence>
<keyword evidence="3 5" id="KW-1133">Transmembrane helix</keyword>
<protein>
    <recommendedName>
        <fullName evidence="7">G-protein coupled receptors family 2 profile 2 domain-containing protein</fullName>
    </recommendedName>
</protein>
<feature type="transmembrane region" description="Helical" evidence="5">
    <location>
        <begin position="231"/>
        <end position="252"/>
    </location>
</feature>
<evidence type="ECO:0000256" key="3">
    <source>
        <dbReference type="ARBA" id="ARBA00022989"/>
    </source>
</evidence>
<keyword evidence="9" id="KW-1185">Reference proteome</keyword>
<dbReference type="InterPro" id="IPR052808">
    <property type="entry name" value="GPCR_Mth-like"/>
</dbReference>
<evidence type="ECO:0000256" key="1">
    <source>
        <dbReference type="ARBA" id="ARBA00004141"/>
    </source>
</evidence>
<dbReference type="GO" id="GO:0007166">
    <property type="term" value="P:cell surface receptor signaling pathway"/>
    <property type="evidence" value="ECO:0007669"/>
    <property type="project" value="InterPro"/>
</dbReference>
<feature type="domain" description="G-protein coupled receptors family 2 profile 2" evidence="7">
    <location>
        <begin position="194"/>
        <end position="366"/>
    </location>
</feature>
<feature type="transmembrane region" description="Helical" evidence="5">
    <location>
        <begin position="264"/>
        <end position="288"/>
    </location>
</feature>
<dbReference type="Proteomes" id="UP001497623">
    <property type="component" value="Unassembled WGS sequence"/>
</dbReference>
<accession>A0AAV2Q2U5</accession>
<dbReference type="GO" id="GO:0016020">
    <property type="term" value="C:membrane"/>
    <property type="evidence" value="ECO:0007669"/>
    <property type="project" value="UniProtKB-SubCell"/>
</dbReference>
<gene>
    <name evidence="8" type="ORF">MNOR_LOCUS7839</name>
</gene>